<comment type="similarity">
    <text evidence="3 13">Belongs to the monovalent cation:proton antiporter 1 (CPA1) transporter (TC 2.A.36) family.</text>
</comment>
<evidence type="ECO:0000256" key="8">
    <source>
        <dbReference type="ARBA" id="ARBA00022989"/>
    </source>
</evidence>
<feature type="domain" description="Cation/H+ exchanger transmembrane" evidence="15">
    <location>
        <begin position="75"/>
        <end position="522"/>
    </location>
</feature>
<organism evidence="16 17">
    <name type="scientific">Salmo trutta</name>
    <name type="common">Brown trout</name>
    <dbReference type="NCBI Taxonomy" id="8032"/>
    <lineage>
        <taxon>Eukaryota</taxon>
        <taxon>Metazoa</taxon>
        <taxon>Chordata</taxon>
        <taxon>Craniata</taxon>
        <taxon>Vertebrata</taxon>
        <taxon>Euteleostomi</taxon>
        <taxon>Actinopterygii</taxon>
        <taxon>Neopterygii</taxon>
        <taxon>Teleostei</taxon>
        <taxon>Protacanthopterygii</taxon>
        <taxon>Salmoniformes</taxon>
        <taxon>Salmonidae</taxon>
        <taxon>Salmoninae</taxon>
        <taxon>Salmo</taxon>
    </lineage>
</organism>
<evidence type="ECO:0000256" key="12">
    <source>
        <dbReference type="ARBA" id="ARBA00023201"/>
    </source>
</evidence>
<feature type="transmembrane region" description="Helical" evidence="14">
    <location>
        <begin position="400"/>
        <end position="421"/>
    </location>
</feature>
<dbReference type="PRINTS" id="PR01088">
    <property type="entry name" value="NAHEXCHNGR6"/>
</dbReference>
<dbReference type="InterPro" id="IPR004709">
    <property type="entry name" value="NaH_exchanger"/>
</dbReference>
<evidence type="ECO:0000256" key="6">
    <source>
        <dbReference type="ARBA" id="ARBA00022692"/>
    </source>
</evidence>
<evidence type="ECO:0000256" key="4">
    <source>
        <dbReference type="ARBA" id="ARBA00022448"/>
    </source>
</evidence>
<evidence type="ECO:0000256" key="14">
    <source>
        <dbReference type="SAM" id="Phobius"/>
    </source>
</evidence>
<dbReference type="InterPro" id="IPR018422">
    <property type="entry name" value="Cation/H_exchanger_CPA1"/>
</dbReference>
<dbReference type="PANTHER" id="PTHR10110">
    <property type="entry name" value="SODIUM/HYDROGEN EXCHANGER"/>
    <property type="match status" value="1"/>
</dbReference>
<keyword evidence="5" id="KW-1003">Cell membrane</keyword>
<dbReference type="Proteomes" id="UP000472277">
    <property type="component" value="Chromosome 17"/>
</dbReference>
<evidence type="ECO:0000256" key="7">
    <source>
        <dbReference type="ARBA" id="ARBA00022753"/>
    </source>
</evidence>
<evidence type="ECO:0000313" key="16">
    <source>
        <dbReference type="Ensembl" id="ENSSTUP00000102428.1"/>
    </source>
</evidence>
<dbReference type="GeneTree" id="ENSGT00940000153460"/>
<accession>A0A674E370</accession>
<evidence type="ECO:0000256" key="3">
    <source>
        <dbReference type="ARBA" id="ARBA00007367"/>
    </source>
</evidence>
<dbReference type="NCBIfam" id="TIGR00840">
    <property type="entry name" value="b_cpa1"/>
    <property type="match status" value="1"/>
</dbReference>
<evidence type="ECO:0000256" key="1">
    <source>
        <dbReference type="ARBA" id="ARBA00004195"/>
    </source>
</evidence>
<keyword evidence="12 13" id="KW-0739">Sodium transport</keyword>
<keyword evidence="7" id="KW-0967">Endosome</keyword>
<dbReference type="InterPro" id="IPR006153">
    <property type="entry name" value="Cation/H_exchanger_TM"/>
</dbReference>
<dbReference type="AlphaFoldDB" id="A0A674E370"/>
<feature type="transmembrane region" description="Helical" evidence="14">
    <location>
        <begin position="174"/>
        <end position="191"/>
    </location>
</feature>
<evidence type="ECO:0000313" key="17">
    <source>
        <dbReference type="Proteomes" id="UP000472277"/>
    </source>
</evidence>
<evidence type="ECO:0000256" key="13">
    <source>
        <dbReference type="RuleBase" id="RU003722"/>
    </source>
</evidence>
<dbReference type="GO" id="GO:0015385">
    <property type="term" value="F:sodium:proton antiporter activity"/>
    <property type="evidence" value="ECO:0007669"/>
    <property type="project" value="InterPro"/>
</dbReference>
<dbReference type="GO" id="GO:0015386">
    <property type="term" value="F:potassium:proton antiporter activity"/>
    <property type="evidence" value="ECO:0007669"/>
    <property type="project" value="TreeGrafter"/>
</dbReference>
<keyword evidence="11 14" id="KW-0472">Membrane</keyword>
<feature type="transmembrane region" description="Helical" evidence="14">
    <location>
        <begin position="64"/>
        <end position="82"/>
    </location>
</feature>
<dbReference type="InterPro" id="IPR002090">
    <property type="entry name" value="NHE-6/7/9"/>
</dbReference>
<dbReference type="GO" id="GO:0005886">
    <property type="term" value="C:plasma membrane"/>
    <property type="evidence" value="ECO:0007669"/>
    <property type="project" value="UniProtKB-SubCell"/>
</dbReference>
<dbReference type="Pfam" id="PF00999">
    <property type="entry name" value="Na_H_Exchanger"/>
    <property type="match status" value="1"/>
</dbReference>
<feature type="transmembrane region" description="Helical" evidence="14">
    <location>
        <begin position="350"/>
        <end position="379"/>
    </location>
</feature>
<comment type="subcellular location">
    <subcellularLocation>
        <location evidence="2">Cell membrane</location>
        <topology evidence="2">Multi-pass membrane protein</topology>
    </subcellularLocation>
    <subcellularLocation>
        <location evidence="1">Recycling endosome membrane</location>
        <topology evidence="1">Multi-pass membrane protein</topology>
    </subcellularLocation>
</comment>
<proteinExistence type="inferred from homology"/>
<keyword evidence="10 13" id="KW-0406">Ion transport</keyword>
<dbReference type="GO" id="GO:0098719">
    <property type="term" value="P:sodium ion import across plasma membrane"/>
    <property type="evidence" value="ECO:0007669"/>
    <property type="project" value="TreeGrafter"/>
</dbReference>
<dbReference type="Gene3D" id="6.10.140.1330">
    <property type="match status" value="1"/>
</dbReference>
<keyword evidence="9" id="KW-0915">Sodium</keyword>
<dbReference type="GO" id="GO:0055038">
    <property type="term" value="C:recycling endosome membrane"/>
    <property type="evidence" value="ECO:0007669"/>
    <property type="project" value="UniProtKB-SubCell"/>
</dbReference>
<keyword evidence="6 13" id="KW-0812">Transmembrane</keyword>
<evidence type="ECO:0000256" key="10">
    <source>
        <dbReference type="ARBA" id="ARBA00023065"/>
    </source>
</evidence>
<keyword evidence="8 14" id="KW-1133">Transmembrane helix</keyword>
<keyword evidence="17" id="KW-1185">Reference proteome</keyword>
<keyword evidence="13" id="KW-0050">Antiport</keyword>
<feature type="transmembrane region" description="Helical" evidence="14">
    <location>
        <begin position="94"/>
        <end position="111"/>
    </location>
</feature>
<feature type="transmembrane region" description="Helical" evidence="14">
    <location>
        <begin position="245"/>
        <end position="263"/>
    </location>
</feature>
<protein>
    <recommendedName>
        <fullName evidence="13">Sodium/hydrogen exchanger</fullName>
    </recommendedName>
</protein>
<reference evidence="16" key="2">
    <citation type="submission" date="2025-09" db="UniProtKB">
        <authorList>
            <consortium name="Ensembl"/>
        </authorList>
    </citation>
    <scope>IDENTIFICATION</scope>
</reference>
<name>A0A674E370_SALTR</name>
<keyword evidence="4 13" id="KW-0813">Transport</keyword>
<sequence>MDAAVVKKPKLCRFFFPLGKQFMLFPILILLINQASKMNAEDGVMEELATEKEAEESHRQDSVNLLTFILLLTLTILTIWLFKHRRVRFLHETGLAMIYGLLVGVILRYGIPATSYHNKTPPSCCLEEGPVSTLLLNVSGKFFEYTLKGEINSREIHNVEQNDMLRKVTFDPEVFFNILLPPIIFHAGYSLRKRHFFRNLGSIITYAFLGTAISCFVIGNLMYGVVKLMQFIGQLTNKFYYTDCLFFGAIVSATDPVTVLAIFNELHADVDLYALLFGESVMNDAVAIVLSSSIVAYQPAGASTHTFDATAFFKSVGVFLGIFSGSFAMGAVTGVVTFTKLHCFPLLETALFFLMSWSTFLLAEACGFTGVVAVLFCGITQAHYTYNNLSEESTKRTKQLFEVLHFLAENFIFSYMGLALFTFQNHIFSPIFIAGAFLAIFIGRAANIYPLSFLLNLGRRNKIRGNLQHMMMFAGLRGAMAFALAIRDTATYARQMTFTTTLLIVFFTVWVFGGGTTPMLSWLHIRLVRWLGVWRRDHPHVVMATHRTTSLLHFYSWYASYLKPMLTHSGPPLTTTLPSCCGPLARCFTSPQAYEVSTGHCTQCIQSQSYAHTHSQTHRCTPPSLIMFTCPLSNQLRYIEYVQYLFMLAGWGKYFTVK</sequence>
<evidence type="ECO:0000256" key="5">
    <source>
        <dbReference type="ARBA" id="ARBA00022475"/>
    </source>
</evidence>
<reference evidence="16" key="1">
    <citation type="submission" date="2025-08" db="UniProtKB">
        <authorList>
            <consortium name="Ensembl"/>
        </authorList>
    </citation>
    <scope>IDENTIFICATION</scope>
</reference>
<evidence type="ECO:0000256" key="9">
    <source>
        <dbReference type="ARBA" id="ARBA00023053"/>
    </source>
</evidence>
<feature type="transmembrane region" description="Helical" evidence="14">
    <location>
        <begin position="427"/>
        <end position="446"/>
    </location>
</feature>
<dbReference type="PANTHER" id="PTHR10110:SF62">
    <property type="entry name" value="SODIUM_HYDROGEN EXCHANGER 7"/>
    <property type="match status" value="1"/>
</dbReference>
<feature type="transmembrane region" description="Helical" evidence="14">
    <location>
        <begin position="316"/>
        <end position="338"/>
    </location>
</feature>
<evidence type="ECO:0000256" key="11">
    <source>
        <dbReference type="ARBA" id="ARBA00023136"/>
    </source>
</evidence>
<feature type="transmembrane region" description="Helical" evidence="14">
    <location>
        <begin position="498"/>
        <end position="525"/>
    </location>
</feature>
<feature type="transmembrane region" description="Helical" evidence="14">
    <location>
        <begin position="203"/>
        <end position="225"/>
    </location>
</feature>
<dbReference type="GO" id="GO:0051453">
    <property type="term" value="P:regulation of intracellular pH"/>
    <property type="evidence" value="ECO:0007669"/>
    <property type="project" value="TreeGrafter"/>
</dbReference>
<dbReference type="PRINTS" id="PR01084">
    <property type="entry name" value="NAHEXCHNGR"/>
</dbReference>
<gene>
    <name evidence="16" type="primary">SLC9A7</name>
    <name evidence="16" type="synonym">slc9a7</name>
</gene>
<evidence type="ECO:0000256" key="2">
    <source>
        <dbReference type="ARBA" id="ARBA00004651"/>
    </source>
</evidence>
<evidence type="ECO:0000259" key="15">
    <source>
        <dbReference type="Pfam" id="PF00999"/>
    </source>
</evidence>
<dbReference type="Ensembl" id="ENSSTUT00000109845.1">
    <property type="protein sequence ID" value="ENSSTUP00000102428.1"/>
    <property type="gene ID" value="ENSSTUG00000045357.1"/>
</dbReference>